<comment type="similarity">
    <text evidence="1">Belongs to the glycosyltransferase 2 family.</text>
</comment>
<evidence type="ECO:0000259" key="4">
    <source>
        <dbReference type="Pfam" id="PF00535"/>
    </source>
</evidence>
<feature type="domain" description="Glycosyltransferase 2-like" evidence="4">
    <location>
        <begin position="6"/>
        <end position="180"/>
    </location>
</feature>
<name>A0ABR4YK82_9BACT</name>
<evidence type="ECO:0000313" key="5">
    <source>
        <dbReference type="EMBL" id="KHE42153.1"/>
    </source>
</evidence>
<dbReference type="Pfam" id="PF00535">
    <property type="entry name" value="Glycos_transf_2"/>
    <property type="match status" value="1"/>
</dbReference>
<dbReference type="EMBL" id="JRGF01000006">
    <property type="protein sequence ID" value="KHE42153.1"/>
    <property type="molecule type" value="Genomic_DNA"/>
</dbReference>
<dbReference type="InterPro" id="IPR029044">
    <property type="entry name" value="Nucleotide-diphossugar_trans"/>
</dbReference>
<accession>A0ABR4YK82</accession>
<keyword evidence="2" id="KW-0328">Glycosyltransferase</keyword>
<organism evidence="5 6">
    <name type="scientific">Alistipes inops</name>
    <dbReference type="NCBI Taxonomy" id="1501391"/>
    <lineage>
        <taxon>Bacteria</taxon>
        <taxon>Pseudomonadati</taxon>
        <taxon>Bacteroidota</taxon>
        <taxon>Bacteroidia</taxon>
        <taxon>Bacteroidales</taxon>
        <taxon>Rikenellaceae</taxon>
        <taxon>Alistipes</taxon>
    </lineage>
</organism>
<evidence type="ECO:0000256" key="1">
    <source>
        <dbReference type="ARBA" id="ARBA00006739"/>
    </source>
</evidence>
<dbReference type="CDD" id="cd04186">
    <property type="entry name" value="GT_2_like_c"/>
    <property type="match status" value="1"/>
</dbReference>
<comment type="caution">
    <text evidence="5">The sequence shown here is derived from an EMBL/GenBank/DDBJ whole genome shotgun (WGS) entry which is preliminary data.</text>
</comment>
<reference evidence="5 6" key="1">
    <citation type="submission" date="2014-09" db="EMBL/GenBank/DDBJ databases">
        <title>Alistipes sp. 627, sp. nov., a novel member of the family Rikenellaceae isolated from human faeces.</title>
        <authorList>
            <person name="Shkoporov A.N."/>
            <person name="Chaplin A.V."/>
            <person name="Motuzova O.V."/>
            <person name="Kafarskaia L.I."/>
            <person name="Khokhlova E.V."/>
            <person name="Efimov B.A."/>
        </authorList>
    </citation>
    <scope>NUCLEOTIDE SEQUENCE [LARGE SCALE GENOMIC DNA]</scope>
    <source>
        <strain evidence="5 6">627</strain>
    </source>
</reference>
<dbReference type="Proteomes" id="UP000030889">
    <property type="component" value="Unassembled WGS sequence"/>
</dbReference>
<evidence type="ECO:0000256" key="2">
    <source>
        <dbReference type="ARBA" id="ARBA00022676"/>
    </source>
</evidence>
<dbReference type="SUPFAM" id="SSF53448">
    <property type="entry name" value="Nucleotide-diphospho-sugar transferases"/>
    <property type="match status" value="1"/>
</dbReference>
<evidence type="ECO:0000313" key="6">
    <source>
        <dbReference type="Proteomes" id="UP000030889"/>
    </source>
</evidence>
<gene>
    <name evidence="5" type="ORF">LG35_06280</name>
</gene>
<dbReference type="Gene3D" id="3.90.550.10">
    <property type="entry name" value="Spore Coat Polysaccharide Biosynthesis Protein SpsA, Chain A"/>
    <property type="match status" value="1"/>
</dbReference>
<dbReference type="GO" id="GO:0016740">
    <property type="term" value="F:transferase activity"/>
    <property type="evidence" value="ECO:0007669"/>
    <property type="project" value="UniProtKB-KW"/>
</dbReference>
<dbReference type="InterPro" id="IPR001173">
    <property type="entry name" value="Glyco_trans_2-like"/>
</dbReference>
<evidence type="ECO:0000256" key="3">
    <source>
        <dbReference type="ARBA" id="ARBA00022679"/>
    </source>
</evidence>
<dbReference type="PANTHER" id="PTHR43179:SF12">
    <property type="entry name" value="GALACTOFURANOSYLTRANSFERASE GLFT2"/>
    <property type="match status" value="1"/>
</dbReference>
<protein>
    <submittedName>
        <fullName evidence="5">Glycosyl transferase family 2</fullName>
    </submittedName>
</protein>
<dbReference type="PANTHER" id="PTHR43179">
    <property type="entry name" value="RHAMNOSYLTRANSFERASE WBBL"/>
    <property type="match status" value="1"/>
</dbReference>
<dbReference type="RefSeq" id="WP_035473247.1">
    <property type="nucleotide sequence ID" value="NZ_JRGF01000006.1"/>
</dbReference>
<keyword evidence="6" id="KW-1185">Reference proteome</keyword>
<keyword evidence="3 5" id="KW-0808">Transferase</keyword>
<proteinExistence type="inferred from homology"/>
<sequence length="336" mass="38224">MSEVKVVILNWNGYAHLRTFLPSVLRDTPEKVGVVVADNGSTDGSAEMLRAEFPRVEVLLLDRNYGYAGGYNRALACIEADYYILLNSDVETSPGWCEPLIAALDADPRLAAVQPKLRAYGRREYFEYAGACGGFIDAFGYPFCRGRILFTTERDEGQYDTFRSCFWASGACMACRREMFTRVGGFDEEFFAHMEEIDLCWRAQLVGYRIAVEPASVVYHLGGGTLPNDSPRKIYLNYRNNLWMLYKNLPAGRLWFTVPLRMAIDGASALVYLAQGRTDAFRQVWRAHMDFYRNLKVLHTKRKKIQGEAQARPCGIYGKSIVLRYCMGRKVFGDMM</sequence>